<dbReference type="AlphaFoldDB" id="A0A5S9IN28"/>
<dbReference type="KEGG" id="uam:UABAM_03105"/>
<gene>
    <name evidence="1" type="ORF">UABAM_03105</name>
</gene>
<evidence type="ECO:0000313" key="2">
    <source>
        <dbReference type="Proteomes" id="UP000326354"/>
    </source>
</evidence>
<proteinExistence type="predicted"/>
<reference evidence="1 2" key="1">
    <citation type="submission" date="2019-08" db="EMBL/GenBank/DDBJ databases">
        <title>Complete genome sequence of Candidatus Uab amorphum.</title>
        <authorList>
            <person name="Shiratori T."/>
            <person name="Suzuki S."/>
            <person name="Kakizawa Y."/>
            <person name="Ishida K."/>
        </authorList>
    </citation>
    <scope>NUCLEOTIDE SEQUENCE [LARGE SCALE GENOMIC DNA]</scope>
    <source>
        <strain evidence="1 2">SRT547</strain>
    </source>
</reference>
<accession>A0A5S9IN28</accession>
<name>A0A5S9IN28_UABAM</name>
<evidence type="ECO:0000313" key="1">
    <source>
        <dbReference type="EMBL" id="BBM84744.1"/>
    </source>
</evidence>
<organism evidence="1 2">
    <name type="scientific">Uabimicrobium amorphum</name>
    <dbReference type="NCBI Taxonomy" id="2596890"/>
    <lineage>
        <taxon>Bacteria</taxon>
        <taxon>Pseudomonadati</taxon>
        <taxon>Planctomycetota</taxon>
        <taxon>Candidatus Uabimicrobiia</taxon>
        <taxon>Candidatus Uabimicrobiales</taxon>
        <taxon>Candidatus Uabimicrobiaceae</taxon>
        <taxon>Candidatus Uabimicrobium</taxon>
    </lineage>
</organism>
<dbReference type="EMBL" id="AP019860">
    <property type="protein sequence ID" value="BBM84744.1"/>
    <property type="molecule type" value="Genomic_DNA"/>
</dbReference>
<keyword evidence="2" id="KW-1185">Reference proteome</keyword>
<dbReference type="RefSeq" id="WP_173013340.1">
    <property type="nucleotide sequence ID" value="NZ_AP019860.1"/>
</dbReference>
<dbReference type="Proteomes" id="UP000326354">
    <property type="component" value="Chromosome"/>
</dbReference>
<sequence>MNTNTQPKPQPQQVLFGQVVSNIVDDAKKHAPLYNSTCVVPKGGE</sequence>
<protein>
    <submittedName>
        <fullName evidence="1">Uncharacterized protein</fullName>
    </submittedName>
</protein>